<organism evidence="3 4">
    <name type="scientific">Streptomyces sindenensis</name>
    <dbReference type="NCBI Taxonomy" id="67363"/>
    <lineage>
        <taxon>Bacteria</taxon>
        <taxon>Bacillati</taxon>
        <taxon>Actinomycetota</taxon>
        <taxon>Actinomycetes</taxon>
        <taxon>Kitasatosporales</taxon>
        <taxon>Streptomycetaceae</taxon>
        <taxon>Streptomyces</taxon>
    </lineage>
</organism>
<evidence type="ECO:0000256" key="1">
    <source>
        <dbReference type="SAM" id="MobiDB-lite"/>
    </source>
</evidence>
<accession>A0ABW6EBY6</accession>
<dbReference type="InterPro" id="IPR000719">
    <property type="entry name" value="Prot_kinase_dom"/>
</dbReference>
<feature type="compositionally biased region" description="Low complexity" evidence="1">
    <location>
        <begin position="124"/>
        <end position="141"/>
    </location>
</feature>
<keyword evidence="4" id="KW-1185">Reference proteome</keyword>
<feature type="region of interest" description="Disordered" evidence="1">
    <location>
        <begin position="409"/>
        <end position="434"/>
    </location>
</feature>
<dbReference type="EMBL" id="JBHXOF010000003">
    <property type="protein sequence ID" value="MFD4212803.1"/>
    <property type="molecule type" value="Genomic_DNA"/>
</dbReference>
<feature type="compositionally biased region" description="Low complexity" evidence="1">
    <location>
        <begin position="78"/>
        <end position="101"/>
    </location>
</feature>
<dbReference type="Gene3D" id="1.10.510.10">
    <property type="entry name" value="Transferase(Phosphotransferase) domain 1"/>
    <property type="match status" value="1"/>
</dbReference>
<dbReference type="InterPro" id="IPR027417">
    <property type="entry name" value="P-loop_NTPase"/>
</dbReference>
<protein>
    <submittedName>
        <fullName evidence="3">SAV_2336 N-terminal domain-related protein</fullName>
    </submittedName>
</protein>
<evidence type="ECO:0000313" key="3">
    <source>
        <dbReference type="EMBL" id="MFD4212803.1"/>
    </source>
</evidence>
<dbReference type="SUPFAM" id="SSF56112">
    <property type="entry name" value="Protein kinase-like (PK-like)"/>
    <property type="match status" value="1"/>
</dbReference>
<feature type="region of interest" description="Disordered" evidence="1">
    <location>
        <begin position="48"/>
        <end position="156"/>
    </location>
</feature>
<dbReference type="Gene3D" id="3.40.50.300">
    <property type="entry name" value="P-loop containing nucleotide triphosphate hydrolases"/>
    <property type="match status" value="1"/>
</dbReference>
<feature type="domain" description="Protein kinase" evidence="2">
    <location>
        <begin position="611"/>
        <end position="927"/>
    </location>
</feature>
<evidence type="ECO:0000313" key="4">
    <source>
        <dbReference type="Proteomes" id="UP001598251"/>
    </source>
</evidence>
<dbReference type="SUPFAM" id="SSF52540">
    <property type="entry name" value="P-loop containing nucleoside triphosphate hydrolases"/>
    <property type="match status" value="1"/>
</dbReference>
<dbReference type="NCBIfam" id="NF041121">
    <property type="entry name" value="SAV_2336_NTERM"/>
    <property type="match status" value="1"/>
</dbReference>
<evidence type="ECO:0000259" key="2">
    <source>
        <dbReference type="PROSITE" id="PS50011"/>
    </source>
</evidence>
<gene>
    <name evidence="3" type="ORF">ACFWSS_07815</name>
</gene>
<dbReference type="InterPro" id="IPR011009">
    <property type="entry name" value="Kinase-like_dom_sf"/>
</dbReference>
<sequence>MPGRLLSLLRDVGFDVTAEELADCLWLAERMPADAPLAVAAGLLGGDARPPGTTGGPGAPPVTAWPETKERAGRAESPAAGAPRAELHAAEAAPAEAAPADGGDGTGPDKGSTGDRDPDDGTMADQGPDGGSDAPDPGTAAENERPEEDRSRALPVRIPHPHALALPLRTARALRPLKQYRPHPSAERLDEAGTAAQIAHSGLLDVVTRPARDRWLDLTVVVDDGVSMLLWQQLCSELNSLLAHLGAFRQIRTYGLRLRPGRMPRLSSRPFVPGAPTVSAEVLTDPSGRTMTLVISDGAGPGWRTGAMRAVLSRWAACGPTAVIHTLPPRMWRGSGLPTRRWSVQSPGPGAANATWRVRHPVLPEALAPFDMTPVPVLTPSPEAFAEWAVVTASGGSSRVLALWDADAAEQQRPPGAGASSHTKGRARRVRPDAQVQRFRRAVSPEAYRLAAHLAAVSPLTIPVMRLVVRSLPRPVTTAHLAEVFLSGMLRPAEAGDGSPAAAVLPQQRVFAFTSRSRDILLDAVPTTEVLASTRRVSEHIAELVGRSPDFPAWLSRPDGTSRLADDTTAFAWLSPALQDRLGLSGLSAQEWAEQPTLPREIRFSPPGSIYPQFPMVGYSQTNTTWSATDGVQSLGDYRLTWQARQPGGPSLYAGTDGRHTAVIRASTARGASVIRREALALARFDHPCLPSLLDADLGSARNSWAAATGALTRLGQGAPTLRTLAQGLRLHESFGTDLILVLGQRLASALDHSHHAGVVHGHLSADRVLLTLDGPLLVGWHRSRIADPGAAPAPGRTGADVRALAALLGLLGARTDWHPTGGAQFAPLLTGDDDARAQTVGHELAEEITDPCLSAVLRPFLTLPARDRAMSAESLLAAFRDRVPRDAFLQPFSWWLPESTRVLIDDARLDLSSRAAPDPRLLHPVPLPPEAEVPLVPGRELASDDEDTDVHEPGRRGRQLTKWFRLPGRPEQAPRRGLLRRRKAGARTVIRPADSRTGRQGRLALIFGGGTGCGRSTVAVQLASAVAEAEPAPGRPPVLMLPFHPAANVIGYRMATDEAAGYGQVSPGPRVSATISPDALALTPSGGWVTLKDSNGADFVHQYAPAGQPPPPPRQHRDILSRMRGLGTLVIDYAAGFAPPGPSLRGTFGDVDRLVVACSGDPGQLADTAAELTWLDQHGHARLVSEAVLVLSDVTGTAEGQSGLAEAEGRLGSRVRTMVRIPHDPALRDGGLVDFCDLMPMTQEAFRTAARALFP</sequence>
<dbReference type="PROSITE" id="PS50011">
    <property type="entry name" value="PROTEIN_KINASE_DOM"/>
    <property type="match status" value="1"/>
</dbReference>
<dbReference type="InterPro" id="IPR047738">
    <property type="entry name" value="SAV_2336-like_N"/>
</dbReference>
<dbReference type="Proteomes" id="UP001598251">
    <property type="component" value="Unassembled WGS sequence"/>
</dbReference>
<feature type="compositionally biased region" description="Basic and acidic residues" evidence="1">
    <location>
        <begin position="142"/>
        <end position="152"/>
    </location>
</feature>
<proteinExistence type="predicted"/>
<comment type="caution">
    <text evidence="3">The sequence shown here is derived from an EMBL/GenBank/DDBJ whole genome shotgun (WGS) entry which is preliminary data.</text>
</comment>
<reference evidence="3 4" key="1">
    <citation type="submission" date="2024-09" db="EMBL/GenBank/DDBJ databases">
        <title>The Natural Products Discovery Center: Release of the First 8490 Sequenced Strains for Exploring Actinobacteria Biosynthetic Diversity.</title>
        <authorList>
            <person name="Kalkreuter E."/>
            <person name="Kautsar S.A."/>
            <person name="Yang D."/>
            <person name="Bader C.D."/>
            <person name="Teijaro C.N."/>
            <person name="Fluegel L."/>
            <person name="Davis C.M."/>
            <person name="Simpson J.R."/>
            <person name="Lauterbach L."/>
            <person name="Steele A.D."/>
            <person name="Gui C."/>
            <person name="Meng S."/>
            <person name="Li G."/>
            <person name="Viehrig K."/>
            <person name="Ye F."/>
            <person name="Su P."/>
            <person name="Kiefer A.F."/>
            <person name="Nichols A."/>
            <person name="Cepeda A.J."/>
            <person name="Yan W."/>
            <person name="Fan B."/>
            <person name="Jiang Y."/>
            <person name="Adhikari A."/>
            <person name="Zheng C.-J."/>
            <person name="Schuster L."/>
            <person name="Cowan T.M."/>
            <person name="Smanski M.J."/>
            <person name="Chevrette M.G."/>
            <person name="De Carvalho L.P.S."/>
            <person name="Shen B."/>
        </authorList>
    </citation>
    <scope>NUCLEOTIDE SEQUENCE [LARGE SCALE GENOMIC DNA]</scope>
    <source>
        <strain evidence="3 4">NPDC058546</strain>
    </source>
</reference>
<name>A0ABW6EBY6_9ACTN</name>
<dbReference type="RefSeq" id="WP_382824356.1">
    <property type="nucleotide sequence ID" value="NZ_JBHXLY010000003.1"/>
</dbReference>